<protein>
    <submittedName>
        <fullName evidence="2">Glyoxalase-like domain-containing protein</fullName>
    </submittedName>
</protein>
<evidence type="ECO:0000259" key="1">
    <source>
        <dbReference type="PROSITE" id="PS51819"/>
    </source>
</evidence>
<reference evidence="2" key="1">
    <citation type="submission" date="2023-01" db="EMBL/GenBank/DDBJ databases">
        <title>The growth and conidiation of Purpureocillium lavendulum are regulated by nitrogen source and histone H3K14 acetylation.</title>
        <authorList>
            <person name="Tang P."/>
            <person name="Han J."/>
            <person name="Zhang C."/>
            <person name="Tang P."/>
            <person name="Qi F."/>
            <person name="Zhang K."/>
            <person name="Liang L."/>
        </authorList>
    </citation>
    <scope>NUCLEOTIDE SEQUENCE</scope>
    <source>
        <strain evidence="2">YMF1.00683</strain>
    </source>
</reference>
<name>A0AB34FW49_9HYPO</name>
<dbReference type="AlphaFoldDB" id="A0AB34FW49"/>
<comment type="caution">
    <text evidence="2">The sequence shown here is derived from an EMBL/GenBank/DDBJ whole genome shotgun (WGS) entry which is preliminary data.</text>
</comment>
<dbReference type="InterPro" id="IPR037523">
    <property type="entry name" value="VOC_core"/>
</dbReference>
<organism evidence="2 3">
    <name type="scientific">Purpureocillium lavendulum</name>
    <dbReference type="NCBI Taxonomy" id="1247861"/>
    <lineage>
        <taxon>Eukaryota</taxon>
        <taxon>Fungi</taxon>
        <taxon>Dikarya</taxon>
        <taxon>Ascomycota</taxon>
        <taxon>Pezizomycotina</taxon>
        <taxon>Sordariomycetes</taxon>
        <taxon>Hypocreomycetidae</taxon>
        <taxon>Hypocreales</taxon>
        <taxon>Ophiocordycipitaceae</taxon>
        <taxon>Purpureocillium</taxon>
    </lineage>
</organism>
<dbReference type="Proteomes" id="UP001163105">
    <property type="component" value="Unassembled WGS sequence"/>
</dbReference>
<dbReference type="PROSITE" id="PS51819">
    <property type="entry name" value="VOC"/>
    <property type="match status" value="1"/>
</dbReference>
<sequence length="136" mass="14875">MSEWKPPAFGTPTWLAIPATDVPRASEFYKKVFNLPFKDQPATMSPDEIRLFDLTKNGLSISGGILKAPDSSGAFRGGKGGVCVHWFVEDVDESAKVIEAAGGKMLTEKEKEGEFGAYRYFEDTEGTVGSVYMLVK</sequence>
<dbReference type="Pfam" id="PF00903">
    <property type="entry name" value="Glyoxalase"/>
    <property type="match status" value="1"/>
</dbReference>
<feature type="domain" description="VOC" evidence="1">
    <location>
        <begin position="11"/>
        <end position="134"/>
    </location>
</feature>
<dbReference type="EMBL" id="JAQHRD010000003">
    <property type="protein sequence ID" value="KAJ6443318.1"/>
    <property type="molecule type" value="Genomic_DNA"/>
</dbReference>
<dbReference type="PANTHER" id="PTHR33993">
    <property type="entry name" value="GLYOXALASE-RELATED"/>
    <property type="match status" value="1"/>
</dbReference>
<accession>A0AB34FW49</accession>
<keyword evidence="3" id="KW-1185">Reference proteome</keyword>
<dbReference type="Gene3D" id="3.10.180.10">
    <property type="entry name" value="2,3-Dihydroxybiphenyl 1,2-Dioxygenase, domain 1"/>
    <property type="match status" value="1"/>
</dbReference>
<proteinExistence type="predicted"/>
<dbReference type="InterPro" id="IPR052164">
    <property type="entry name" value="Anthracycline_SecMetBiosynth"/>
</dbReference>
<dbReference type="InterPro" id="IPR029068">
    <property type="entry name" value="Glyas_Bleomycin-R_OHBP_Dase"/>
</dbReference>
<evidence type="ECO:0000313" key="2">
    <source>
        <dbReference type="EMBL" id="KAJ6443318.1"/>
    </source>
</evidence>
<evidence type="ECO:0000313" key="3">
    <source>
        <dbReference type="Proteomes" id="UP001163105"/>
    </source>
</evidence>
<dbReference type="SUPFAM" id="SSF54593">
    <property type="entry name" value="Glyoxalase/Bleomycin resistance protein/Dihydroxybiphenyl dioxygenase"/>
    <property type="match status" value="1"/>
</dbReference>
<gene>
    <name evidence="2" type="ORF">O9K51_04497</name>
</gene>
<dbReference type="InterPro" id="IPR004360">
    <property type="entry name" value="Glyas_Fos-R_dOase_dom"/>
</dbReference>